<dbReference type="NCBIfam" id="TIGR00231">
    <property type="entry name" value="small_GTP"/>
    <property type="match status" value="1"/>
</dbReference>
<proteinExistence type="inferred from homology"/>
<accession>A0A146KFG3</accession>
<dbReference type="SUPFAM" id="SSF52540">
    <property type="entry name" value="P-loop containing nucleoside triphosphate hydrolases"/>
    <property type="match status" value="1"/>
</dbReference>
<dbReference type="Gene3D" id="3.40.50.300">
    <property type="entry name" value="P-loop containing nucleotide triphosphate hydrolases"/>
    <property type="match status" value="1"/>
</dbReference>
<keyword evidence="3" id="KW-0342">GTP-binding</keyword>
<comment type="similarity">
    <text evidence="1">Belongs to the small GTPase superfamily. Rab family.</text>
</comment>
<evidence type="ECO:0000256" key="2">
    <source>
        <dbReference type="ARBA" id="ARBA00022741"/>
    </source>
</evidence>
<dbReference type="InterPro" id="IPR001806">
    <property type="entry name" value="Small_GTPase"/>
</dbReference>
<dbReference type="GO" id="GO:0003924">
    <property type="term" value="F:GTPase activity"/>
    <property type="evidence" value="ECO:0007669"/>
    <property type="project" value="InterPro"/>
</dbReference>
<dbReference type="EMBL" id="GDID01001688">
    <property type="protein sequence ID" value="JAP94918.1"/>
    <property type="molecule type" value="Transcribed_RNA"/>
</dbReference>
<dbReference type="PRINTS" id="PR00449">
    <property type="entry name" value="RASTRNSFRMNG"/>
</dbReference>
<evidence type="ECO:0000313" key="4">
    <source>
        <dbReference type="EMBL" id="JAP94918.1"/>
    </source>
</evidence>
<reference evidence="4" key="1">
    <citation type="submission" date="2015-07" db="EMBL/GenBank/DDBJ databases">
        <title>Adaptation to a free-living lifestyle via gene acquisitions in the diplomonad Trepomonas sp. PC1.</title>
        <authorList>
            <person name="Xu F."/>
            <person name="Jerlstrom-Hultqvist J."/>
            <person name="Kolisko M."/>
            <person name="Simpson A.G.B."/>
            <person name="Roger A.J."/>
            <person name="Svard S.G."/>
            <person name="Andersson J.O."/>
        </authorList>
    </citation>
    <scope>NUCLEOTIDE SEQUENCE</scope>
    <source>
        <strain evidence="4">PC1</strain>
    </source>
</reference>
<evidence type="ECO:0000256" key="3">
    <source>
        <dbReference type="ARBA" id="ARBA00023134"/>
    </source>
</evidence>
<dbReference type="PROSITE" id="PS51419">
    <property type="entry name" value="RAB"/>
    <property type="match status" value="1"/>
</dbReference>
<dbReference type="InterPro" id="IPR005225">
    <property type="entry name" value="Small_GTP-bd"/>
</dbReference>
<name>A0A146KFG3_9EUKA</name>
<dbReference type="SMART" id="SM00173">
    <property type="entry name" value="RAS"/>
    <property type="match status" value="1"/>
</dbReference>
<feature type="non-terminal residue" evidence="4">
    <location>
        <position position="168"/>
    </location>
</feature>
<protein>
    <submittedName>
        <fullName evidence="4">Rab-like protein</fullName>
    </submittedName>
</protein>
<dbReference type="PROSITE" id="PS51421">
    <property type="entry name" value="RAS"/>
    <property type="match status" value="1"/>
</dbReference>
<organism evidence="4">
    <name type="scientific">Trepomonas sp. PC1</name>
    <dbReference type="NCBI Taxonomy" id="1076344"/>
    <lineage>
        <taxon>Eukaryota</taxon>
        <taxon>Metamonada</taxon>
        <taxon>Diplomonadida</taxon>
        <taxon>Hexamitidae</taxon>
        <taxon>Hexamitinae</taxon>
        <taxon>Trepomonas</taxon>
    </lineage>
</organism>
<feature type="non-terminal residue" evidence="4">
    <location>
        <position position="1"/>
    </location>
</feature>
<evidence type="ECO:0000256" key="1">
    <source>
        <dbReference type="ARBA" id="ARBA00006270"/>
    </source>
</evidence>
<dbReference type="PANTHER" id="PTHR47981">
    <property type="entry name" value="RAB FAMILY"/>
    <property type="match status" value="1"/>
</dbReference>
<sequence>DLKSVVAGASAVGKSSIICKFLYNKFGESDLNPTLTAAYVSKEVKNTILNIWDTAGQERFDALTPQFFKGADAVALVFSLIEPETFEKLQHYLQMAKVRSPNAKIFILGNKSDLDGEREQQEKIDEICKINNAVYFAVSAKTGQNVKEFFECVANCDQEILALETLKF</sequence>
<gene>
    <name evidence="4" type="ORF">TPC1_12249</name>
</gene>
<dbReference type="AlphaFoldDB" id="A0A146KFG3"/>
<dbReference type="PANTHER" id="PTHR47981:SF20">
    <property type="entry name" value="RAS-RELATED PROTEIN RAB-7A"/>
    <property type="match status" value="1"/>
</dbReference>
<keyword evidence="2" id="KW-0547">Nucleotide-binding</keyword>
<dbReference type="InterPro" id="IPR027417">
    <property type="entry name" value="P-loop_NTPase"/>
</dbReference>
<dbReference type="SMART" id="SM00175">
    <property type="entry name" value="RAB"/>
    <property type="match status" value="1"/>
</dbReference>
<dbReference type="CDD" id="cd00154">
    <property type="entry name" value="Rab"/>
    <property type="match status" value="1"/>
</dbReference>
<dbReference type="SMART" id="SM00174">
    <property type="entry name" value="RHO"/>
    <property type="match status" value="1"/>
</dbReference>
<dbReference type="Pfam" id="PF00071">
    <property type="entry name" value="Ras"/>
    <property type="match status" value="1"/>
</dbReference>
<dbReference type="FunFam" id="3.40.50.300:FF:001329">
    <property type="entry name" value="Small GTP-binding protein, putative"/>
    <property type="match status" value="1"/>
</dbReference>
<dbReference type="GO" id="GO:0005525">
    <property type="term" value="F:GTP binding"/>
    <property type="evidence" value="ECO:0007669"/>
    <property type="project" value="UniProtKB-KW"/>
</dbReference>